<name>A0A9D9EM10_9BACT</name>
<evidence type="ECO:0000313" key="1">
    <source>
        <dbReference type="EMBL" id="MBO8449410.1"/>
    </source>
</evidence>
<dbReference type="AlphaFoldDB" id="A0A9D9EM10"/>
<reference evidence="1" key="1">
    <citation type="submission" date="2020-10" db="EMBL/GenBank/DDBJ databases">
        <authorList>
            <person name="Gilroy R."/>
        </authorList>
    </citation>
    <scope>NUCLEOTIDE SEQUENCE</scope>
    <source>
        <strain evidence="1">20514</strain>
    </source>
</reference>
<protein>
    <submittedName>
        <fullName evidence="1">Uncharacterized protein</fullName>
    </submittedName>
</protein>
<proteinExistence type="predicted"/>
<dbReference type="PROSITE" id="PS51257">
    <property type="entry name" value="PROKAR_LIPOPROTEIN"/>
    <property type="match status" value="1"/>
</dbReference>
<comment type="caution">
    <text evidence="1">The sequence shown here is derived from an EMBL/GenBank/DDBJ whole genome shotgun (WGS) entry which is preliminary data.</text>
</comment>
<reference evidence="1" key="2">
    <citation type="journal article" date="2021" name="PeerJ">
        <title>Extensive microbial diversity within the chicken gut microbiome revealed by metagenomics and culture.</title>
        <authorList>
            <person name="Gilroy R."/>
            <person name="Ravi A."/>
            <person name="Getino M."/>
            <person name="Pursley I."/>
            <person name="Horton D.L."/>
            <person name="Alikhan N.F."/>
            <person name="Baker D."/>
            <person name="Gharbi K."/>
            <person name="Hall N."/>
            <person name="Watson M."/>
            <person name="Adriaenssens E.M."/>
            <person name="Foster-Nyarko E."/>
            <person name="Jarju S."/>
            <person name="Secka A."/>
            <person name="Antonio M."/>
            <person name="Oren A."/>
            <person name="Chaudhuri R.R."/>
            <person name="La Ragione R."/>
            <person name="Hildebrand F."/>
            <person name="Pallen M.J."/>
        </authorList>
    </citation>
    <scope>NUCLEOTIDE SEQUENCE</scope>
    <source>
        <strain evidence="1">20514</strain>
    </source>
</reference>
<sequence length="348" mass="39729">MKGIARILFFLTAVFTASCSRTGIVYNVPVKLVRPEVTVSQIRDTAFNFSFPEVLQSYNLQIVDDSVLVIEEQIADPGQYCFKAYSINTFNYLGAFIRKGRGPGEMIDPRLTGSNSQTPGINLYDMGKAYIVDVNESLESGHTSIIREYDLPSTVLEWMPMPDEEQFVMLFEDNEFVFNLIENNGAISQTFSLFKQADGKQYVTHLSNILANDGCSGKVAGFMLLFPQFCIMDTESGQVLSFAVDPAYKKWKSILYKRIWKDNIDYYTGVTSTQDYIFATYKGVPISSTYNKDQGTSIHIFDWNGHFLYDIDVTENIDNMAFDNRTGYLYCHERIEDRIVRYDLSFLL</sequence>
<gene>
    <name evidence="1" type="ORF">IAC29_09100</name>
</gene>
<dbReference type="Proteomes" id="UP000810252">
    <property type="component" value="Unassembled WGS sequence"/>
</dbReference>
<dbReference type="EMBL" id="JADIMQ010000128">
    <property type="protein sequence ID" value="MBO8449410.1"/>
    <property type="molecule type" value="Genomic_DNA"/>
</dbReference>
<accession>A0A9D9EM10</accession>
<evidence type="ECO:0000313" key="2">
    <source>
        <dbReference type="Proteomes" id="UP000810252"/>
    </source>
</evidence>
<organism evidence="1 2">
    <name type="scientific">Candidatus Cryptobacteroides merdigallinarum</name>
    <dbReference type="NCBI Taxonomy" id="2840770"/>
    <lineage>
        <taxon>Bacteria</taxon>
        <taxon>Pseudomonadati</taxon>
        <taxon>Bacteroidota</taxon>
        <taxon>Bacteroidia</taxon>
        <taxon>Bacteroidales</taxon>
        <taxon>Candidatus Cryptobacteroides</taxon>
    </lineage>
</organism>